<dbReference type="VEuPathDB" id="FungiDB:MAPG_07780"/>
<reference evidence="2" key="3">
    <citation type="submission" date="2011-03" db="EMBL/GenBank/DDBJ databases">
        <title>Annotation of Magnaporthe poae ATCC 64411.</title>
        <authorList>
            <person name="Ma L.-J."/>
            <person name="Dead R."/>
            <person name="Young S.K."/>
            <person name="Zeng Q."/>
            <person name="Gargeya S."/>
            <person name="Fitzgerald M."/>
            <person name="Haas B."/>
            <person name="Abouelleil A."/>
            <person name="Alvarado L."/>
            <person name="Arachchi H.M."/>
            <person name="Berlin A."/>
            <person name="Brown A."/>
            <person name="Chapman S.B."/>
            <person name="Chen Z."/>
            <person name="Dunbar C."/>
            <person name="Freedman E."/>
            <person name="Gearin G."/>
            <person name="Gellesch M."/>
            <person name="Goldberg J."/>
            <person name="Griggs A."/>
            <person name="Gujja S."/>
            <person name="Heiman D."/>
            <person name="Howarth C."/>
            <person name="Larson L."/>
            <person name="Lui A."/>
            <person name="MacDonald P.J.P."/>
            <person name="Mehta T."/>
            <person name="Montmayeur A."/>
            <person name="Murphy C."/>
            <person name="Neiman D."/>
            <person name="Pearson M."/>
            <person name="Priest M."/>
            <person name="Roberts A."/>
            <person name="Saif S."/>
            <person name="Shea T."/>
            <person name="Shenoy N."/>
            <person name="Sisk P."/>
            <person name="Stolte C."/>
            <person name="Sykes S."/>
            <person name="Yandava C."/>
            <person name="Wortman J."/>
            <person name="Nusbaum C."/>
            <person name="Birren B."/>
        </authorList>
    </citation>
    <scope>NUCLEOTIDE SEQUENCE</scope>
    <source>
        <strain evidence="2">ATCC 64411</strain>
    </source>
</reference>
<proteinExistence type="predicted"/>
<evidence type="ECO:0000313" key="3">
    <source>
        <dbReference type="EnsemblFungi" id="MAPG_07780T0"/>
    </source>
</evidence>
<reference evidence="2" key="2">
    <citation type="submission" date="2010-05" db="EMBL/GenBank/DDBJ databases">
        <title>The Genome Sequence of Magnaporthe poae strain ATCC 64411.</title>
        <authorList>
            <consortium name="The Broad Institute Genome Sequencing Platform"/>
            <consortium name="Broad Institute Genome Sequencing Center for Infectious Disease"/>
            <person name="Ma L.-J."/>
            <person name="Dead R."/>
            <person name="Young S."/>
            <person name="Zeng Q."/>
            <person name="Koehrsen M."/>
            <person name="Alvarado L."/>
            <person name="Berlin A."/>
            <person name="Chapman S.B."/>
            <person name="Chen Z."/>
            <person name="Freedman E."/>
            <person name="Gellesch M."/>
            <person name="Goldberg J."/>
            <person name="Griggs A."/>
            <person name="Gujja S."/>
            <person name="Heilman E.R."/>
            <person name="Heiman D."/>
            <person name="Hepburn T."/>
            <person name="Howarth C."/>
            <person name="Jen D."/>
            <person name="Larson L."/>
            <person name="Mehta T."/>
            <person name="Neiman D."/>
            <person name="Pearson M."/>
            <person name="Roberts A."/>
            <person name="Saif S."/>
            <person name="Shea T."/>
            <person name="Shenoy N."/>
            <person name="Sisk P."/>
            <person name="Stolte C."/>
            <person name="Sykes S."/>
            <person name="Walk T."/>
            <person name="White J."/>
            <person name="Yandava C."/>
            <person name="Haas B."/>
            <person name="Nusbaum C."/>
            <person name="Birren B."/>
        </authorList>
    </citation>
    <scope>NUCLEOTIDE SEQUENCE</scope>
    <source>
        <strain evidence="2">ATCC 64411</strain>
    </source>
</reference>
<dbReference type="EnsemblFungi" id="MAPG_07780T0">
    <property type="protein sequence ID" value="MAPG_07780T0"/>
    <property type="gene ID" value="MAPG_07780"/>
</dbReference>
<dbReference type="Proteomes" id="UP000011715">
    <property type="component" value="Unassembled WGS sequence"/>
</dbReference>
<reference evidence="3" key="4">
    <citation type="journal article" date="2015" name="G3 (Bethesda)">
        <title>Genome sequences of three phytopathogenic species of the Magnaporthaceae family of fungi.</title>
        <authorList>
            <person name="Okagaki L.H."/>
            <person name="Nunes C.C."/>
            <person name="Sailsbery J."/>
            <person name="Clay B."/>
            <person name="Brown D."/>
            <person name="John T."/>
            <person name="Oh Y."/>
            <person name="Young N."/>
            <person name="Fitzgerald M."/>
            <person name="Haas B.J."/>
            <person name="Zeng Q."/>
            <person name="Young S."/>
            <person name="Adiconis X."/>
            <person name="Fan L."/>
            <person name="Levin J.Z."/>
            <person name="Mitchell T.K."/>
            <person name="Okubara P.A."/>
            <person name="Farman M.L."/>
            <person name="Kohn L.M."/>
            <person name="Birren B."/>
            <person name="Ma L.-J."/>
            <person name="Dean R.A."/>
        </authorList>
    </citation>
    <scope>NUCLEOTIDE SEQUENCE</scope>
    <source>
        <strain evidence="3">ATCC 64411 / 73-15</strain>
    </source>
</reference>
<feature type="compositionally biased region" description="Basic and acidic residues" evidence="1">
    <location>
        <begin position="12"/>
        <end position="28"/>
    </location>
</feature>
<reference evidence="4" key="1">
    <citation type="submission" date="2010-05" db="EMBL/GenBank/DDBJ databases">
        <title>The genome sequence of Magnaporthe poae strain ATCC 64411.</title>
        <authorList>
            <person name="Ma L.-J."/>
            <person name="Dead R."/>
            <person name="Young S."/>
            <person name="Zeng Q."/>
            <person name="Koehrsen M."/>
            <person name="Alvarado L."/>
            <person name="Berlin A."/>
            <person name="Chapman S.B."/>
            <person name="Chen Z."/>
            <person name="Freedman E."/>
            <person name="Gellesch M."/>
            <person name="Goldberg J."/>
            <person name="Griggs A."/>
            <person name="Gujja S."/>
            <person name="Heilman E.R."/>
            <person name="Heiman D."/>
            <person name="Hepburn T."/>
            <person name="Howarth C."/>
            <person name="Jen D."/>
            <person name="Larson L."/>
            <person name="Mehta T."/>
            <person name="Neiman D."/>
            <person name="Pearson M."/>
            <person name="Roberts A."/>
            <person name="Saif S."/>
            <person name="Shea T."/>
            <person name="Shenoy N."/>
            <person name="Sisk P."/>
            <person name="Stolte C."/>
            <person name="Sykes S."/>
            <person name="Walk T."/>
            <person name="White J."/>
            <person name="Yandava C."/>
            <person name="Haas B."/>
            <person name="Nusbaum C."/>
            <person name="Birren B."/>
        </authorList>
    </citation>
    <scope>NUCLEOTIDE SEQUENCE [LARGE SCALE GENOMIC DNA]</scope>
    <source>
        <strain evidence="4">ATCC 64411 / 73-15</strain>
    </source>
</reference>
<evidence type="ECO:0000313" key="4">
    <source>
        <dbReference type="Proteomes" id="UP000011715"/>
    </source>
</evidence>
<protein>
    <submittedName>
        <fullName evidence="2 3">Uncharacterized protein</fullName>
    </submittedName>
</protein>
<evidence type="ECO:0000313" key="2">
    <source>
        <dbReference type="EMBL" id="KLU88797.1"/>
    </source>
</evidence>
<dbReference type="EMBL" id="ADBL01001888">
    <property type="status" value="NOT_ANNOTATED_CDS"/>
    <property type="molecule type" value="Genomic_DNA"/>
</dbReference>
<reference evidence="3" key="5">
    <citation type="submission" date="2015-06" db="UniProtKB">
        <authorList>
            <consortium name="EnsemblFungi"/>
        </authorList>
    </citation>
    <scope>IDENTIFICATION</scope>
    <source>
        <strain evidence="3">ATCC 64411</strain>
    </source>
</reference>
<dbReference type="EMBL" id="GL876972">
    <property type="protein sequence ID" value="KLU88797.1"/>
    <property type="molecule type" value="Genomic_DNA"/>
</dbReference>
<accession>A0A0C4E5K8</accession>
<sequence>MADRYARLHYEAFRLDRPLLRPTPKLEETVSSPKSAEKITASTPDAPSKPDDPAPPSNAKPPTHAKVPVPLPLSSINTREVYARLDNPAPSRTKKTTTVGPQGLKEPEAPPPKNGVRTCSWCFQRIHPSWVATKNGITTWTSAGRYATSSDRRDLG</sequence>
<evidence type="ECO:0000256" key="1">
    <source>
        <dbReference type="SAM" id="MobiDB-lite"/>
    </source>
</evidence>
<feature type="region of interest" description="Disordered" evidence="1">
    <location>
        <begin position="12"/>
        <end position="115"/>
    </location>
</feature>
<dbReference type="AlphaFoldDB" id="A0A0C4E5K8"/>
<name>A0A0C4E5K8_MAGP6</name>
<organism evidence="3 4">
    <name type="scientific">Magnaporthiopsis poae (strain ATCC 64411 / 73-15)</name>
    <name type="common">Kentucky bluegrass fungus</name>
    <name type="synonym">Magnaporthe poae</name>
    <dbReference type="NCBI Taxonomy" id="644358"/>
    <lineage>
        <taxon>Eukaryota</taxon>
        <taxon>Fungi</taxon>
        <taxon>Dikarya</taxon>
        <taxon>Ascomycota</taxon>
        <taxon>Pezizomycotina</taxon>
        <taxon>Sordariomycetes</taxon>
        <taxon>Sordariomycetidae</taxon>
        <taxon>Magnaporthales</taxon>
        <taxon>Magnaporthaceae</taxon>
        <taxon>Magnaporthiopsis</taxon>
    </lineage>
</organism>
<gene>
    <name evidence="2" type="ORF">MAPG_07780</name>
</gene>
<keyword evidence="4" id="KW-1185">Reference proteome</keyword>